<dbReference type="Proteomes" id="UP001519418">
    <property type="component" value="Unassembled WGS sequence"/>
</dbReference>
<comment type="caution">
    <text evidence="1">The sequence shown here is derived from an EMBL/GenBank/DDBJ whole genome shotgun (WGS) entry which is preliminary data.</text>
</comment>
<evidence type="ECO:0000313" key="2">
    <source>
        <dbReference type="Proteomes" id="UP001519418"/>
    </source>
</evidence>
<dbReference type="RefSeq" id="WP_213819522.1">
    <property type="nucleotide sequence ID" value="NZ_JAAMFI010000001.1"/>
</dbReference>
<gene>
    <name evidence="1" type="ORF">G6R27_02605</name>
</gene>
<evidence type="ECO:0008006" key="3">
    <source>
        <dbReference type="Google" id="ProtNLM"/>
    </source>
</evidence>
<proteinExistence type="predicted"/>
<accession>A0ABS5QP46</accession>
<reference evidence="1 2" key="1">
    <citation type="submission" date="2020-02" db="EMBL/GenBank/DDBJ databases">
        <title>Fructobacillus sp. isolated from paper mulberry of Taiwan.</title>
        <authorList>
            <person name="Lin S.-T."/>
        </authorList>
    </citation>
    <scope>NUCLEOTIDE SEQUENCE [LARGE SCALE GENOMIC DNA]</scope>
    <source>
        <strain evidence="1 2">M1-10</strain>
    </source>
</reference>
<dbReference type="EMBL" id="JAAMFI010000001">
    <property type="protein sequence ID" value="MBS9334930.1"/>
    <property type="molecule type" value="Genomic_DNA"/>
</dbReference>
<organism evidence="1 2">
    <name type="scientific">Fructobacillus papyriferae</name>
    <dbReference type="NCBI Taxonomy" id="2713171"/>
    <lineage>
        <taxon>Bacteria</taxon>
        <taxon>Bacillati</taxon>
        <taxon>Bacillota</taxon>
        <taxon>Bacilli</taxon>
        <taxon>Lactobacillales</taxon>
        <taxon>Lactobacillaceae</taxon>
        <taxon>Fructobacillus</taxon>
    </lineage>
</organism>
<name>A0ABS5QP46_9LACO</name>
<keyword evidence="2" id="KW-1185">Reference proteome</keyword>
<protein>
    <recommendedName>
        <fullName evidence="3">Phage protein</fullName>
    </recommendedName>
</protein>
<sequence>MLIIEKITVQELKAIGQAETIAYDDLAIPETEYGSKKDLVQAVIEAYDLGELTTLSHISSPHVLKAAIEKSGHDYQLQAKIRQE</sequence>
<evidence type="ECO:0000313" key="1">
    <source>
        <dbReference type="EMBL" id="MBS9334930.1"/>
    </source>
</evidence>